<proteinExistence type="predicted"/>
<dbReference type="NCBIfam" id="TIGR00976">
    <property type="entry name" value="CocE_NonD"/>
    <property type="match status" value="1"/>
</dbReference>
<dbReference type="InterPro" id="IPR029058">
    <property type="entry name" value="AB_hydrolase_fold"/>
</dbReference>
<keyword evidence="5" id="KW-1185">Reference proteome</keyword>
<dbReference type="AlphaFoldDB" id="A0A7K3LKH2"/>
<evidence type="ECO:0000256" key="2">
    <source>
        <dbReference type="SAM" id="MobiDB-lite"/>
    </source>
</evidence>
<sequence>MSRGHRSVGKRLVVRATILLCSLAVVVTGGVLTSAVSDAAPTTSGVGRGAGSVTQAYLTGATPGASVVLRDAAGTRVGAGHVDRLGSFLVRELAPGGGYRFEVGGRSGNSFAVLGEAPPPTAQFGQALRPGMNYIRVRDGITLAAMVRLPVGKTLADGPFPTLVEYSGYQIAAPGDFVLGALGSLARQPDPRSPAISTMLGGIIGPTAGFATVNVAMRGSGCSGGAFGLFDLPTTYDGYDVVETVARQPWVAHHKVGMVGISFSGISQIAVAGTRPPSLAAIAPMSITDDLYSTGFPGGIFNTGFANTWLAERQRDAAPAPAGGQPYPRVAIADGDRICADNQRLRLQSVDAERLVADNPTRTPSVHDHRSPSWWASRITVPVYLAGALQDEQTGPQWTAIIPRLAHNPNVWVKMINGSHFDSTHPQILGPWNEFLDIFVAHRVPTPKPALTALGPVLYEATSGTPGRPIVTARHPDAGSLSRARTLFAQDPRIQVFFGNGNGTGTVPPGNMSAPWSAGFSSWPPASVGDGHRLALGVGGTLGGAGGSGEVSFRPDPSARPAGTLDVTGPSMLPWKARPPYDWAPIPGQAGVGFTSAPQQTDTTVVGPASLDLRLASSAPDTDLQATVSEVRPDGREQLVTTGYLRASLRATDDAATALHPARDWLSPQPLPSGFSTARISLEPIAYTFRAGSRIRVTVTAPGGDRTSWRFDTPATGGRIVDTLALGPGGSSLVLPVVPGLRAGSPSAPCEGLRGQPCRVYTPAFNGG</sequence>
<evidence type="ECO:0000313" key="5">
    <source>
        <dbReference type="Proteomes" id="UP000466307"/>
    </source>
</evidence>
<dbReference type="Proteomes" id="UP000466307">
    <property type="component" value="Unassembled WGS sequence"/>
</dbReference>
<dbReference type="InterPro" id="IPR000383">
    <property type="entry name" value="Xaa-Pro-like_dom"/>
</dbReference>
<comment type="caution">
    <text evidence="4">The sequence shown here is derived from an EMBL/GenBank/DDBJ whole genome shotgun (WGS) entry which is preliminary data.</text>
</comment>
<dbReference type="InterPro" id="IPR005674">
    <property type="entry name" value="CocE/Ser_esterase"/>
</dbReference>
<evidence type="ECO:0000313" key="4">
    <source>
        <dbReference type="EMBL" id="NDK88698.1"/>
    </source>
</evidence>
<dbReference type="SUPFAM" id="SSF49785">
    <property type="entry name" value="Galactose-binding domain-like"/>
    <property type="match status" value="1"/>
</dbReference>
<reference evidence="4 5" key="1">
    <citation type="submission" date="2020-01" db="EMBL/GenBank/DDBJ databases">
        <title>Investigation of new actinobacteria for the biodesulphurisation of diesel fuel.</title>
        <authorList>
            <person name="Athi Narayanan S.M."/>
        </authorList>
    </citation>
    <scope>NUCLEOTIDE SEQUENCE [LARGE SCALE GENOMIC DNA]</scope>
    <source>
        <strain evidence="4 5">213E</strain>
    </source>
</reference>
<dbReference type="InterPro" id="IPR013736">
    <property type="entry name" value="Xaa-Pro_dipept_C"/>
</dbReference>
<dbReference type="Gene3D" id="2.60.120.260">
    <property type="entry name" value="Galactose-binding domain-like"/>
    <property type="match status" value="1"/>
</dbReference>
<dbReference type="GO" id="GO:0008239">
    <property type="term" value="F:dipeptidyl-peptidase activity"/>
    <property type="evidence" value="ECO:0007669"/>
    <property type="project" value="InterPro"/>
</dbReference>
<feature type="domain" description="Xaa-Pro dipeptidyl-peptidase C-terminal" evidence="3">
    <location>
        <begin position="484"/>
        <end position="734"/>
    </location>
</feature>
<name>A0A7K3LKH2_9ACTN</name>
<dbReference type="Pfam" id="PF02129">
    <property type="entry name" value="Peptidase_S15"/>
    <property type="match status" value="1"/>
</dbReference>
<accession>A0A7K3LKH2</accession>
<dbReference type="Gene3D" id="3.40.50.1820">
    <property type="entry name" value="alpha/beta hydrolase"/>
    <property type="match status" value="1"/>
</dbReference>
<dbReference type="EMBL" id="JAADZU010000007">
    <property type="protein sequence ID" value="NDK88698.1"/>
    <property type="molecule type" value="Genomic_DNA"/>
</dbReference>
<organism evidence="4 5">
    <name type="scientific">Gordonia desulfuricans</name>
    <dbReference type="NCBI Taxonomy" id="89051"/>
    <lineage>
        <taxon>Bacteria</taxon>
        <taxon>Bacillati</taxon>
        <taxon>Actinomycetota</taxon>
        <taxon>Actinomycetes</taxon>
        <taxon>Mycobacteriales</taxon>
        <taxon>Gordoniaceae</taxon>
        <taxon>Gordonia</taxon>
    </lineage>
</organism>
<dbReference type="InterPro" id="IPR008979">
    <property type="entry name" value="Galactose-bd-like_sf"/>
</dbReference>
<keyword evidence="1 4" id="KW-0378">Hydrolase</keyword>
<evidence type="ECO:0000259" key="3">
    <source>
        <dbReference type="SMART" id="SM00939"/>
    </source>
</evidence>
<dbReference type="Pfam" id="PF08530">
    <property type="entry name" value="PepX_C"/>
    <property type="match status" value="1"/>
</dbReference>
<dbReference type="SMART" id="SM00939">
    <property type="entry name" value="PepX_C"/>
    <property type="match status" value="1"/>
</dbReference>
<feature type="region of interest" description="Disordered" evidence="2">
    <location>
        <begin position="550"/>
        <end position="571"/>
    </location>
</feature>
<evidence type="ECO:0000256" key="1">
    <source>
        <dbReference type="ARBA" id="ARBA00022801"/>
    </source>
</evidence>
<dbReference type="SUPFAM" id="SSF53474">
    <property type="entry name" value="alpha/beta-Hydrolases"/>
    <property type="match status" value="1"/>
</dbReference>
<dbReference type="RefSeq" id="WP_059038025.1">
    <property type="nucleotide sequence ID" value="NZ_JAADZU010000007.1"/>
</dbReference>
<protein>
    <submittedName>
        <fullName evidence="4">CocE/NonD family hydrolase</fullName>
    </submittedName>
</protein>
<gene>
    <name evidence="4" type="ORF">GYA93_03730</name>
</gene>